<sequence length="181" mass="19058">MAPSNKVLTPEQIAAGVCPICQAPLTDVQKCKGFYNATNKGRFFQEVFGGEMIYRLPRSPSSPTIAENPPAPVKCIRKACLGCCHLAARAAPEGVICKAPNHKLQSISPAPSGSGSVSAAIPPPVTPIRTKYAQPLSPVYTARLANAGSEIPTLSGPGSASSNVQKNRFRVEAQNSIQVLY</sequence>
<proteinExistence type="predicted"/>
<evidence type="ECO:0000313" key="1">
    <source>
        <dbReference type="EMBL" id="KAJ7674282.1"/>
    </source>
</evidence>
<reference evidence="1" key="1">
    <citation type="submission" date="2023-03" db="EMBL/GenBank/DDBJ databases">
        <title>Massive genome expansion in bonnet fungi (Mycena s.s.) driven by repeated elements and novel gene families across ecological guilds.</title>
        <authorList>
            <consortium name="Lawrence Berkeley National Laboratory"/>
            <person name="Harder C.B."/>
            <person name="Miyauchi S."/>
            <person name="Viragh M."/>
            <person name="Kuo A."/>
            <person name="Thoen E."/>
            <person name="Andreopoulos B."/>
            <person name="Lu D."/>
            <person name="Skrede I."/>
            <person name="Drula E."/>
            <person name="Henrissat B."/>
            <person name="Morin E."/>
            <person name="Kohler A."/>
            <person name="Barry K."/>
            <person name="LaButti K."/>
            <person name="Morin E."/>
            <person name="Salamov A."/>
            <person name="Lipzen A."/>
            <person name="Mereny Z."/>
            <person name="Hegedus B."/>
            <person name="Baldrian P."/>
            <person name="Stursova M."/>
            <person name="Weitz H."/>
            <person name="Taylor A."/>
            <person name="Grigoriev I.V."/>
            <person name="Nagy L.G."/>
            <person name="Martin F."/>
            <person name="Kauserud H."/>
        </authorList>
    </citation>
    <scope>NUCLEOTIDE SEQUENCE</scope>
    <source>
        <strain evidence="1">CBHHK067</strain>
    </source>
</reference>
<protein>
    <submittedName>
        <fullName evidence="1">Uncharacterized protein</fullName>
    </submittedName>
</protein>
<dbReference type="Proteomes" id="UP001221757">
    <property type="component" value="Unassembled WGS sequence"/>
</dbReference>
<gene>
    <name evidence="1" type="ORF">B0H17DRAFT_1140625</name>
</gene>
<evidence type="ECO:0000313" key="2">
    <source>
        <dbReference type="Proteomes" id="UP001221757"/>
    </source>
</evidence>
<comment type="caution">
    <text evidence="1">The sequence shown here is derived from an EMBL/GenBank/DDBJ whole genome shotgun (WGS) entry which is preliminary data.</text>
</comment>
<keyword evidence="2" id="KW-1185">Reference proteome</keyword>
<name>A0AAD7G9W1_MYCRO</name>
<organism evidence="1 2">
    <name type="scientific">Mycena rosella</name>
    <name type="common">Pink bonnet</name>
    <name type="synonym">Agaricus rosellus</name>
    <dbReference type="NCBI Taxonomy" id="1033263"/>
    <lineage>
        <taxon>Eukaryota</taxon>
        <taxon>Fungi</taxon>
        <taxon>Dikarya</taxon>
        <taxon>Basidiomycota</taxon>
        <taxon>Agaricomycotina</taxon>
        <taxon>Agaricomycetes</taxon>
        <taxon>Agaricomycetidae</taxon>
        <taxon>Agaricales</taxon>
        <taxon>Marasmiineae</taxon>
        <taxon>Mycenaceae</taxon>
        <taxon>Mycena</taxon>
    </lineage>
</organism>
<accession>A0AAD7G9W1</accession>
<dbReference type="AlphaFoldDB" id="A0AAD7G9W1"/>
<dbReference type="EMBL" id="JARKIE010000156">
    <property type="protein sequence ID" value="KAJ7674282.1"/>
    <property type="molecule type" value="Genomic_DNA"/>
</dbReference>